<dbReference type="Proteomes" id="UP000709295">
    <property type="component" value="Unassembled WGS sequence"/>
</dbReference>
<keyword evidence="2" id="KW-1185">Reference proteome</keyword>
<protein>
    <submittedName>
        <fullName evidence="1">Uncharacterized protein</fullName>
    </submittedName>
</protein>
<evidence type="ECO:0000313" key="1">
    <source>
        <dbReference type="EMBL" id="KAG6960870.1"/>
    </source>
</evidence>
<sequence length="88" mass="9804">MKRMARIFTDTTAAPLHHHFSGLYPLPRATADEMSWSLQSADSPSVIALASDQRSLVSIPPKNHEAFVNIRTVCYACERVFLGIIVTF</sequence>
<comment type="caution">
    <text evidence="1">The sequence shown here is derived from an EMBL/GenBank/DDBJ whole genome shotgun (WGS) entry which is preliminary data.</text>
</comment>
<dbReference type="EMBL" id="JAENGY010000535">
    <property type="protein sequence ID" value="KAG6960870.1"/>
    <property type="molecule type" value="Genomic_DNA"/>
</dbReference>
<evidence type="ECO:0000313" key="2">
    <source>
        <dbReference type="Proteomes" id="UP000709295"/>
    </source>
</evidence>
<organism evidence="1 2">
    <name type="scientific">Phytophthora aleatoria</name>
    <dbReference type="NCBI Taxonomy" id="2496075"/>
    <lineage>
        <taxon>Eukaryota</taxon>
        <taxon>Sar</taxon>
        <taxon>Stramenopiles</taxon>
        <taxon>Oomycota</taxon>
        <taxon>Peronosporomycetes</taxon>
        <taxon>Peronosporales</taxon>
        <taxon>Peronosporaceae</taxon>
        <taxon>Phytophthora</taxon>
    </lineage>
</organism>
<proteinExistence type="predicted"/>
<accession>A0A8J5M422</accession>
<gene>
    <name evidence="1" type="ORF">JG688_00009365</name>
</gene>
<name>A0A8J5M422_9STRA</name>
<dbReference type="AlphaFoldDB" id="A0A8J5M422"/>
<reference evidence="1" key="1">
    <citation type="submission" date="2021-01" db="EMBL/GenBank/DDBJ databases">
        <title>Phytophthora aleatoria, a newly-described species from Pinus radiata is distinct from Phytophthora cactorum isolates based on comparative genomics.</title>
        <authorList>
            <person name="Mcdougal R."/>
            <person name="Panda P."/>
            <person name="Williams N."/>
            <person name="Studholme D.J."/>
        </authorList>
    </citation>
    <scope>NUCLEOTIDE SEQUENCE</scope>
    <source>
        <strain evidence="1">NZFS 4037</strain>
    </source>
</reference>